<feature type="region of interest" description="Disordered" evidence="1">
    <location>
        <begin position="133"/>
        <end position="165"/>
    </location>
</feature>
<accession>A0A202E7E1</accession>
<evidence type="ECO:0000313" key="3">
    <source>
        <dbReference type="Proteomes" id="UP000196084"/>
    </source>
</evidence>
<dbReference type="Proteomes" id="UP000196084">
    <property type="component" value="Unassembled WGS sequence"/>
</dbReference>
<protein>
    <submittedName>
        <fullName evidence="2">Uncharacterized protein</fullName>
    </submittedName>
</protein>
<evidence type="ECO:0000256" key="1">
    <source>
        <dbReference type="SAM" id="MobiDB-lite"/>
    </source>
</evidence>
<dbReference type="AlphaFoldDB" id="A0A202E7E1"/>
<organism evidence="2 3">
    <name type="scientific">Natronolimnobius baerhuensis</name>
    <dbReference type="NCBI Taxonomy" id="253108"/>
    <lineage>
        <taxon>Archaea</taxon>
        <taxon>Methanobacteriati</taxon>
        <taxon>Methanobacteriota</taxon>
        <taxon>Stenosarchaea group</taxon>
        <taxon>Halobacteria</taxon>
        <taxon>Halobacteriales</taxon>
        <taxon>Natrialbaceae</taxon>
        <taxon>Natronolimnobius</taxon>
    </lineage>
</organism>
<gene>
    <name evidence="2" type="ORF">B2G88_07105</name>
</gene>
<dbReference type="EMBL" id="MWPH01000002">
    <property type="protein sequence ID" value="OVE84183.1"/>
    <property type="molecule type" value="Genomic_DNA"/>
</dbReference>
<dbReference type="PROSITE" id="PS51257">
    <property type="entry name" value="PROKAR_LIPOPROTEIN"/>
    <property type="match status" value="1"/>
</dbReference>
<keyword evidence="3" id="KW-1185">Reference proteome</keyword>
<proteinExistence type="predicted"/>
<reference evidence="2 3" key="1">
    <citation type="submission" date="2017-02" db="EMBL/GenBank/DDBJ databases">
        <title>Natronthermophilus aegyptiacus gen. nov.,sp. nov., an aerobic, extremely halophilic alkalithermophilic archaeon isolated from the athalassohaline Wadi An Natrun, Egypt.</title>
        <authorList>
            <person name="Zhao B."/>
        </authorList>
    </citation>
    <scope>NUCLEOTIDE SEQUENCE [LARGE SCALE GENOMIC DNA]</scope>
    <source>
        <strain evidence="2 3">CGMCC 1.3597</strain>
    </source>
</reference>
<sequence>MNRRSVLQSAGALGMAGLAGCLEGVQEHFGLQGIVPLEIYSEAEDAYNLQLQAREDETGRETYDESYAVTPEESIVAPNLERTNQNLQVVKYERDTDNSIARAVSITDETELIVVYIRDDDLVVEVRQSDDVEVYDGDDGEIEANATDLDENGETDTEDEHSESD</sequence>
<comment type="caution">
    <text evidence="2">The sequence shown here is derived from an EMBL/GenBank/DDBJ whole genome shotgun (WGS) entry which is preliminary data.</text>
</comment>
<evidence type="ECO:0000313" key="2">
    <source>
        <dbReference type="EMBL" id="OVE84183.1"/>
    </source>
</evidence>
<name>A0A202E7E1_9EURY</name>